<comment type="caution">
    <text evidence="1">The sequence shown here is derived from an EMBL/GenBank/DDBJ whole genome shotgun (WGS) entry which is preliminary data.</text>
</comment>
<protein>
    <submittedName>
        <fullName evidence="1">Uncharacterized protein</fullName>
    </submittedName>
</protein>
<organism evidence="1 2">
    <name type="scientific">Paenibacillus allorhizosphaerae</name>
    <dbReference type="NCBI Taxonomy" id="2849866"/>
    <lineage>
        <taxon>Bacteria</taxon>
        <taxon>Bacillati</taxon>
        <taxon>Bacillota</taxon>
        <taxon>Bacilli</taxon>
        <taxon>Bacillales</taxon>
        <taxon>Paenibacillaceae</taxon>
        <taxon>Paenibacillus</taxon>
    </lineage>
</organism>
<keyword evidence="2" id="KW-1185">Reference proteome</keyword>
<name>A0ABM8VSI1_9BACL</name>
<dbReference type="EMBL" id="CAJVCE010000031">
    <property type="protein sequence ID" value="CAG7656582.1"/>
    <property type="molecule type" value="Genomic_DNA"/>
</dbReference>
<proteinExistence type="predicted"/>
<dbReference type="Proteomes" id="UP000730618">
    <property type="component" value="Unassembled WGS sequence"/>
</dbReference>
<accession>A0ABM8VSI1</accession>
<evidence type="ECO:0000313" key="1">
    <source>
        <dbReference type="EMBL" id="CAG7656582.1"/>
    </source>
</evidence>
<reference evidence="1 2" key="1">
    <citation type="submission" date="2021-06" db="EMBL/GenBank/DDBJ databases">
        <authorList>
            <person name="Criscuolo A."/>
        </authorList>
    </citation>
    <scope>NUCLEOTIDE SEQUENCE [LARGE SCALE GENOMIC DNA]</scope>
    <source>
        <strain evidence="2">CIP 111802</strain>
    </source>
</reference>
<gene>
    <name evidence="1" type="ORF">PAECIP111802_06462</name>
</gene>
<sequence length="111" mass="13218">MHNSKASKMAGPLKNDCLLKSTAILRPDQTYFERGLTANMLGFLFNERECRELDYVLRKELDEMLFDLNDKRIDSDIKMAIESRYKVIFRMYARLASPKEISRYARNRMYH</sequence>
<evidence type="ECO:0000313" key="2">
    <source>
        <dbReference type="Proteomes" id="UP000730618"/>
    </source>
</evidence>